<proteinExistence type="predicted"/>
<reference evidence="3 4" key="1">
    <citation type="submission" date="2016-10" db="EMBL/GenBank/DDBJ databases">
        <authorList>
            <person name="de Groot N.N."/>
        </authorList>
    </citation>
    <scope>NUCLEOTIDE SEQUENCE [LARGE SCALE GENOMIC DNA]</scope>
    <source>
        <strain evidence="3 4">DSM 23609</strain>
    </source>
</reference>
<name>A0A1I2IL02_9GAMM</name>
<dbReference type="STRING" id="1076937.SAMN04488120_10413"/>
<evidence type="ECO:0008006" key="5">
    <source>
        <dbReference type="Google" id="ProtNLM"/>
    </source>
</evidence>
<sequence length="335" mass="35166">MSLFDDRGRLRACMSALLLACAAGGAAAECSTVNYRCEASVSAAVEHAGAATVMLRFAGASQCTGTLVNNGRNDGRPFILTARHCAGAVPDEQLDRLAAAVQIVYRRELSCDSANHDAGLVRYGAIHRASFEDIWLIEAIDPVPDEAMAWFAGLDASGSVHGTRFGIHHGNGGYKQFVVQQVESGNLVYIVLDTLGIVAHTWYTRLVRGSTPYGASGSGLFDDAARVCAVLSRGVICSGDVQGNDYQQLAVAWEGGGTSQNSLKFWLDPDARGFRQLDARSTQGASDAQNAAAPAGSNDASDGAGGGSLTPQTVLILLFCVLALRHRATVRECAG</sequence>
<protein>
    <recommendedName>
        <fullName evidence="5">Trypsin</fullName>
    </recommendedName>
</protein>
<dbReference type="Proteomes" id="UP000199771">
    <property type="component" value="Unassembled WGS sequence"/>
</dbReference>
<feature type="chain" id="PRO_5011795983" description="Trypsin" evidence="2">
    <location>
        <begin position="29"/>
        <end position="335"/>
    </location>
</feature>
<accession>A0A1I2IL02</accession>
<dbReference type="InterPro" id="IPR043504">
    <property type="entry name" value="Peptidase_S1_PA_chymotrypsin"/>
</dbReference>
<dbReference type="RefSeq" id="WP_091532507.1">
    <property type="nucleotide sequence ID" value="NZ_FOOC01000004.1"/>
</dbReference>
<organism evidence="3 4">
    <name type="scientific">Fontimonas thermophila</name>
    <dbReference type="NCBI Taxonomy" id="1076937"/>
    <lineage>
        <taxon>Bacteria</taxon>
        <taxon>Pseudomonadati</taxon>
        <taxon>Pseudomonadota</taxon>
        <taxon>Gammaproteobacteria</taxon>
        <taxon>Nevskiales</taxon>
        <taxon>Nevskiaceae</taxon>
        <taxon>Fontimonas</taxon>
    </lineage>
</organism>
<feature type="compositionally biased region" description="Low complexity" evidence="1">
    <location>
        <begin position="285"/>
        <end position="302"/>
    </location>
</feature>
<evidence type="ECO:0000256" key="2">
    <source>
        <dbReference type="SAM" id="SignalP"/>
    </source>
</evidence>
<feature type="signal peptide" evidence="2">
    <location>
        <begin position="1"/>
        <end position="28"/>
    </location>
</feature>
<keyword evidence="4" id="KW-1185">Reference proteome</keyword>
<dbReference type="EMBL" id="FOOC01000004">
    <property type="protein sequence ID" value="SFF42360.1"/>
    <property type="molecule type" value="Genomic_DNA"/>
</dbReference>
<dbReference type="OrthoDB" id="5619888at2"/>
<dbReference type="Pfam" id="PF13365">
    <property type="entry name" value="Trypsin_2"/>
    <property type="match status" value="1"/>
</dbReference>
<evidence type="ECO:0000313" key="4">
    <source>
        <dbReference type="Proteomes" id="UP000199771"/>
    </source>
</evidence>
<evidence type="ECO:0000313" key="3">
    <source>
        <dbReference type="EMBL" id="SFF42360.1"/>
    </source>
</evidence>
<dbReference type="AlphaFoldDB" id="A0A1I2IL02"/>
<dbReference type="InterPro" id="IPR009003">
    <property type="entry name" value="Peptidase_S1_PA"/>
</dbReference>
<feature type="region of interest" description="Disordered" evidence="1">
    <location>
        <begin position="285"/>
        <end position="304"/>
    </location>
</feature>
<dbReference type="Gene3D" id="2.40.10.10">
    <property type="entry name" value="Trypsin-like serine proteases"/>
    <property type="match status" value="2"/>
</dbReference>
<evidence type="ECO:0000256" key="1">
    <source>
        <dbReference type="SAM" id="MobiDB-lite"/>
    </source>
</evidence>
<gene>
    <name evidence="3" type="ORF">SAMN04488120_10413</name>
</gene>
<keyword evidence="2" id="KW-0732">Signal</keyword>
<dbReference type="SUPFAM" id="SSF50494">
    <property type="entry name" value="Trypsin-like serine proteases"/>
    <property type="match status" value="1"/>
</dbReference>